<feature type="domain" description="Toxin VasX N-terminal region" evidence="2">
    <location>
        <begin position="24"/>
        <end position="174"/>
    </location>
</feature>
<dbReference type="Pfam" id="PF20249">
    <property type="entry name" value="VasX_N"/>
    <property type="match status" value="1"/>
</dbReference>
<gene>
    <name evidence="3" type="ORF">ERS008529_04265</name>
    <name evidence="4" type="ORF">ERS137968_04438</name>
</gene>
<dbReference type="InterPro" id="IPR048126">
    <property type="entry name" value="Toxin_VasX"/>
</dbReference>
<organism evidence="3 6">
    <name type="scientific">Yersinia pekkanenii</name>
    <dbReference type="NCBI Taxonomy" id="1288385"/>
    <lineage>
        <taxon>Bacteria</taxon>
        <taxon>Pseudomonadati</taxon>
        <taxon>Pseudomonadota</taxon>
        <taxon>Gammaproteobacteria</taxon>
        <taxon>Enterobacterales</taxon>
        <taxon>Yersiniaceae</taxon>
        <taxon>Yersinia</taxon>
    </lineage>
</organism>
<protein>
    <recommendedName>
        <fullName evidence="2">Toxin VasX N-terminal region domain-containing protein</fullName>
    </recommendedName>
</protein>
<keyword evidence="5" id="KW-1185">Reference proteome</keyword>
<evidence type="ECO:0000313" key="5">
    <source>
        <dbReference type="Proteomes" id="UP000044625"/>
    </source>
</evidence>
<reference evidence="6" key="1">
    <citation type="submission" date="2015-03" db="EMBL/GenBank/DDBJ databases">
        <authorList>
            <consortium name="Pathogen Informatics"/>
        </authorList>
    </citation>
    <scope>NUCLEOTIDE SEQUENCE [LARGE SCALE GENOMIC DNA]</scope>
    <source>
        <strain evidence="6">A125KOH2</strain>
    </source>
</reference>
<dbReference type="EMBL" id="CWJL01000041">
    <property type="protein sequence ID" value="CRY69289.1"/>
    <property type="molecule type" value="Genomic_DNA"/>
</dbReference>
<dbReference type="Proteomes" id="UP000045840">
    <property type="component" value="Unassembled WGS sequence"/>
</dbReference>
<accession>A0A0T9RA05</accession>
<dbReference type="Proteomes" id="UP000044625">
    <property type="component" value="Unassembled WGS sequence"/>
</dbReference>
<proteinExistence type="predicted"/>
<reference evidence="3" key="3">
    <citation type="submission" date="2015-03" db="EMBL/GenBank/DDBJ databases">
        <authorList>
            <person name="Murphy D."/>
        </authorList>
    </citation>
    <scope>NUCLEOTIDE SEQUENCE [LARGE SCALE GENOMIC DNA]</scope>
    <source>
        <strain evidence="3">A125KOH2</strain>
    </source>
</reference>
<dbReference type="OrthoDB" id="6178961at2"/>
<feature type="transmembrane region" description="Helical" evidence="1">
    <location>
        <begin position="784"/>
        <end position="804"/>
    </location>
</feature>
<dbReference type="CDD" id="cd20707">
    <property type="entry name" value="MIX_III"/>
    <property type="match status" value="1"/>
</dbReference>
<keyword evidence="1" id="KW-0472">Membrane</keyword>
<keyword evidence="1" id="KW-0812">Transmembrane</keyword>
<evidence type="ECO:0000313" key="3">
    <source>
        <dbReference type="EMBL" id="CNI52255.1"/>
    </source>
</evidence>
<evidence type="ECO:0000256" key="1">
    <source>
        <dbReference type="SAM" id="Phobius"/>
    </source>
</evidence>
<keyword evidence="1" id="KW-1133">Transmembrane helix</keyword>
<evidence type="ECO:0000313" key="6">
    <source>
        <dbReference type="Proteomes" id="UP000045840"/>
    </source>
</evidence>
<dbReference type="STRING" id="1288385.ERS137968_04438"/>
<dbReference type="InterPro" id="IPR046864">
    <property type="entry name" value="VasX_N"/>
</dbReference>
<sequence length="1034" mass="111998">MGLKDQLRQNAAASQQATCTPSGCKACQRQGLPIFPLRVAAVPKALVSSGWQPTVPQQDIELTGGEFKYALRTLRMGYLYVLLDKTIWQGYQVTAEGYLRQFNPLAMPEGETVEPLSTACLTHGHDIAASFINIDDTKYTLAWLAFSSDPWSETVLAEYKSGQRPASRFTKITLSNGQISGGNGVCTPLDSSLSTFKSNVAEFATNLFTNIAQVGDERTGGAHGFYPRMVKEKQNAMSSYVSRLGQEYHCTVMAVAVDDAVGVVQELNIGRMQIAEACQVYIEQPEVCHKHMISEAITQYLGKIKEDIAKESAPYYKMTGPALGGAVPEYVSAEKVAENTFAVQYARLVNSYDEPARAAFAAEFEQRFTTPERQLTAIDKDLAAWYQVECWLNIITYDYAPATCAASWAAQMLTVAACVQGGVMGKETKDVWALWLQKADSPAYLGFTGMKTSLLETVFSGGNVFGNLKTAATSDEFGNYLKNAAIQQGWASRILAVTGSVSQLGKTVAAETRKRYMAMMQGAMLTAGESTVVLEYETTLRNLKKNLRNNAELHQSLAKNNASFEKSGRRGGSAAVVDEIMGMRGKALDTPIKVQLSVPGTLEQIQTSVPNIKVTEKPFSNPAMVKDLDDLFISDLSLQGKGIKGPVLKASYAQMAKWNERGRRLISGDGAGLILGAGLMALQLEDWNAKADSLKYSVGTDEDALADYAINRLLVVAGMAEIAGFASKLAVKQNWIVLTKAQQVPTLVRFGAVLGGIAGVVDGIRQWVHASEAFDAGDKMAGGFYAASGVTLILGGLVSGYYGLSGVFALTSEAGLLGLGPAGWAALLIIMGVILAYEASELRSTAFELWLRRSCFGIPNESINSYPVWHASSLTDLSEAVVEYRAVVSGMLADVAFASRLDVLTGNPTIQSVAYRRVDFRVSMPGWEDAASGWSISLIRNSDGAVLFSQSHSAPGLNDHDQHVEPSGYYKYLWSTDDVKDEKGKDTGLKILNLVVSIWAEQSRTPNVTLEANYWPDKTDTNITLGLKLSAEQD</sequence>
<dbReference type="EMBL" id="CQAZ01000060">
    <property type="protein sequence ID" value="CNI52255.1"/>
    <property type="molecule type" value="Genomic_DNA"/>
</dbReference>
<feature type="transmembrane region" description="Helical" evidence="1">
    <location>
        <begin position="816"/>
        <end position="837"/>
    </location>
</feature>
<dbReference type="AlphaFoldDB" id="A0A0T9RA05"/>
<reference evidence="4 5" key="2">
    <citation type="submission" date="2015-03" db="EMBL/GenBank/DDBJ databases">
        <authorList>
            <consortium name="Pathogen Informatics"/>
            <person name="Murphy D."/>
        </authorList>
    </citation>
    <scope>NUCLEOTIDE SEQUENCE [LARGE SCALE GENOMIC DNA]</scope>
    <source>
        <strain evidence="5">type strain: CIP110230</strain>
        <strain evidence="4">Type strain: CIP110230</strain>
    </source>
</reference>
<dbReference type="NCBIfam" id="NF041559">
    <property type="entry name" value="BTH_I2691_fam"/>
    <property type="match status" value="1"/>
</dbReference>
<evidence type="ECO:0000259" key="2">
    <source>
        <dbReference type="Pfam" id="PF20249"/>
    </source>
</evidence>
<evidence type="ECO:0000313" key="4">
    <source>
        <dbReference type="EMBL" id="CRY69289.1"/>
    </source>
</evidence>
<dbReference type="RefSeq" id="WP_042592752.1">
    <property type="nucleotide sequence ID" value="NZ_CAWMMU010000041.1"/>
</dbReference>
<name>A0A0T9RA05_9GAMM</name>